<gene>
    <name evidence="2" type="ORF">CCACVL1_02324</name>
</gene>
<keyword evidence="3" id="KW-1185">Reference proteome</keyword>
<feature type="domain" description="F-box" evidence="1">
    <location>
        <begin position="4"/>
        <end position="50"/>
    </location>
</feature>
<protein>
    <recommendedName>
        <fullName evidence="1">F-box domain-containing protein</fullName>
    </recommendedName>
</protein>
<dbReference type="Gramene" id="OMP03650">
    <property type="protein sequence ID" value="OMP03650"/>
    <property type="gene ID" value="CCACVL1_02324"/>
</dbReference>
<dbReference type="InterPro" id="IPR036047">
    <property type="entry name" value="F-box-like_dom_sf"/>
</dbReference>
<dbReference type="Pfam" id="PF08268">
    <property type="entry name" value="FBA_3"/>
    <property type="match status" value="1"/>
</dbReference>
<name>A0A1R3K971_COCAP</name>
<evidence type="ECO:0000313" key="2">
    <source>
        <dbReference type="EMBL" id="OMP03650.1"/>
    </source>
</evidence>
<reference evidence="2 3" key="1">
    <citation type="submission" date="2013-09" db="EMBL/GenBank/DDBJ databases">
        <title>Corchorus capsularis genome sequencing.</title>
        <authorList>
            <person name="Alam M."/>
            <person name="Haque M.S."/>
            <person name="Islam M.S."/>
            <person name="Emdad E.M."/>
            <person name="Islam M.M."/>
            <person name="Ahmed B."/>
            <person name="Halim A."/>
            <person name="Hossen Q.M.M."/>
            <person name="Hossain M.Z."/>
            <person name="Ahmed R."/>
            <person name="Khan M.M."/>
            <person name="Islam R."/>
            <person name="Rashid M.M."/>
            <person name="Khan S.A."/>
            <person name="Rahman M.S."/>
            <person name="Alam M."/>
        </authorList>
    </citation>
    <scope>NUCLEOTIDE SEQUENCE [LARGE SCALE GENOMIC DNA]</scope>
    <source>
        <strain evidence="3">cv. CVL-1</strain>
        <tissue evidence="2">Whole seedling</tissue>
    </source>
</reference>
<dbReference type="OMA" id="VHTHEGH"/>
<dbReference type="InterPro" id="IPR013187">
    <property type="entry name" value="F-box-assoc_dom_typ3"/>
</dbReference>
<dbReference type="PANTHER" id="PTHR31672:SF13">
    <property type="entry name" value="F-BOX PROTEIN CPR30-LIKE"/>
    <property type="match status" value="1"/>
</dbReference>
<dbReference type="InterPro" id="IPR011043">
    <property type="entry name" value="Gal_Oxase/kelch_b-propeller"/>
</dbReference>
<dbReference type="NCBIfam" id="TIGR01640">
    <property type="entry name" value="F_box_assoc_1"/>
    <property type="match status" value="1"/>
</dbReference>
<dbReference type="CDD" id="cd22157">
    <property type="entry name" value="F-box_AtFBW1-like"/>
    <property type="match status" value="1"/>
</dbReference>
<accession>A0A1R3K971</accession>
<evidence type="ECO:0000313" key="3">
    <source>
        <dbReference type="Proteomes" id="UP000188268"/>
    </source>
</evidence>
<evidence type="ECO:0000259" key="1">
    <source>
        <dbReference type="PROSITE" id="PS50181"/>
    </source>
</evidence>
<dbReference type="InterPro" id="IPR001810">
    <property type="entry name" value="F-box_dom"/>
</dbReference>
<proteinExistence type="predicted"/>
<sequence length="395" mass="45602">MQRWRSRIELPEPVLMDILSKLPVKSLKRFRCVCKSWSSSFQTSYFITKHHQNNLANNNFNLFIKFLRNTYGSYFLDLSSEKVENFLVVENIHFPSLSNSGYFPIVPCSCNGILCLYNAVNVALWNPSTREFKTIPPSTIKRPADVHSTEFDCLGFGFDSITDDYKVVRFVSNYFEDMDAEIFSKPVCQVELYSLKSDSWTEIPSIPGVLPCGIPWSRHYYVNGFYYWQAAKGNSECFILSFDMANEKFSTLPLPNVGRSLAQYPMQLLDFNGWLGAMYYPWEGAEKSFELWVMMNGSWSRKLTIEPIPQVERPLGFWKNGELFLLSLSGELVLFDPANRQLKKLGNHANRNLLFLIKYFESLVPIGGSLEQDEQIIRSPMELTDVEDEEKRGNI</sequence>
<dbReference type="InterPro" id="IPR017451">
    <property type="entry name" value="F-box-assoc_interact_dom"/>
</dbReference>
<dbReference type="STRING" id="210143.A0A1R3K971"/>
<dbReference type="InterPro" id="IPR050796">
    <property type="entry name" value="SCF_F-box_component"/>
</dbReference>
<dbReference type="OrthoDB" id="938224at2759"/>
<dbReference type="SUPFAM" id="SSF81383">
    <property type="entry name" value="F-box domain"/>
    <property type="match status" value="1"/>
</dbReference>
<organism evidence="2 3">
    <name type="scientific">Corchorus capsularis</name>
    <name type="common">Jute</name>
    <dbReference type="NCBI Taxonomy" id="210143"/>
    <lineage>
        <taxon>Eukaryota</taxon>
        <taxon>Viridiplantae</taxon>
        <taxon>Streptophyta</taxon>
        <taxon>Embryophyta</taxon>
        <taxon>Tracheophyta</taxon>
        <taxon>Spermatophyta</taxon>
        <taxon>Magnoliopsida</taxon>
        <taxon>eudicotyledons</taxon>
        <taxon>Gunneridae</taxon>
        <taxon>Pentapetalae</taxon>
        <taxon>rosids</taxon>
        <taxon>malvids</taxon>
        <taxon>Malvales</taxon>
        <taxon>Malvaceae</taxon>
        <taxon>Grewioideae</taxon>
        <taxon>Apeibeae</taxon>
        <taxon>Corchorus</taxon>
    </lineage>
</organism>
<dbReference type="SUPFAM" id="SSF50965">
    <property type="entry name" value="Galactose oxidase, central domain"/>
    <property type="match status" value="1"/>
</dbReference>
<dbReference type="PANTHER" id="PTHR31672">
    <property type="entry name" value="BNACNNG10540D PROTEIN"/>
    <property type="match status" value="1"/>
</dbReference>
<dbReference type="AlphaFoldDB" id="A0A1R3K971"/>
<dbReference type="Pfam" id="PF00646">
    <property type="entry name" value="F-box"/>
    <property type="match status" value="1"/>
</dbReference>
<dbReference type="EMBL" id="AWWV01006000">
    <property type="protein sequence ID" value="OMP03650.1"/>
    <property type="molecule type" value="Genomic_DNA"/>
</dbReference>
<comment type="caution">
    <text evidence="2">The sequence shown here is derived from an EMBL/GenBank/DDBJ whole genome shotgun (WGS) entry which is preliminary data.</text>
</comment>
<dbReference type="SMART" id="SM00256">
    <property type="entry name" value="FBOX"/>
    <property type="match status" value="1"/>
</dbReference>
<dbReference type="Gene3D" id="1.20.1280.50">
    <property type="match status" value="1"/>
</dbReference>
<dbReference type="PROSITE" id="PS50181">
    <property type="entry name" value="FBOX"/>
    <property type="match status" value="1"/>
</dbReference>
<dbReference type="Proteomes" id="UP000188268">
    <property type="component" value="Unassembled WGS sequence"/>
</dbReference>